<evidence type="ECO:0000313" key="3">
    <source>
        <dbReference type="EMBL" id="GGK85633.1"/>
    </source>
</evidence>
<dbReference type="InterPro" id="IPR007278">
    <property type="entry name" value="DUF397"/>
</dbReference>
<dbReference type="Proteomes" id="UP000645217">
    <property type="component" value="Unassembled WGS sequence"/>
</dbReference>
<dbReference type="Pfam" id="PF04149">
    <property type="entry name" value="DUF397"/>
    <property type="match status" value="1"/>
</dbReference>
<feature type="region of interest" description="Disordered" evidence="1">
    <location>
        <begin position="66"/>
        <end position="90"/>
    </location>
</feature>
<evidence type="ECO:0000259" key="2">
    <source>
        <dbReference type="Pfam" id="PF04149"/>
    </source>
</evidence>
<comment type="caution">
    <text evidence="3">The sequence shown here is derived from an EMBL/GenBank/DDBJ whole genome shotgun (WGS) entry which is preliminary data.</text>
</comment>
<dbReference type="EMBL" id="BMNT01000015">
    <property type="protein sequence ID" value="GGK85633.1"/>
    <property type="molecule type" value="Genomic_DNA"/>
</dbReference>
<reference evidence="3" key="2">
    <citation type="submission" date="2020-09" db="EMBL/GenBank/DDBJ databases">
        <authorList>
            <person name="Sun Q."/>
            <person name="Ohkuma M."/>
        </authorList>
    </citation>
    <scope>NUCLEOTIDE SEQUENCE</scope>
    <source>
        <strain evidence="3">JCM 13064</strain>
    </source>
</reference>
<feature type="domain" description="DUF397" evidence="2">
    <location>
        <begin position="11"/>
        <end position="59"/>
    </location>
</feature>
<dbReference type="AlphaFoldDB" id="A0A917R3R0"/>
<accession>A0A917R3R0</accession>
<reference evidence="3" key="1">
    <citation type="journal article" date="2014" name="Int. J. Syst. Evol. Microbiol.">
        <title>Complete genome sequence of Corynebacterium casei LMG S-19264T (=DSM 44701T), isolated from a smear-ripened cheese.</title>
        <authorList>
            <consortium name="US DOE Joint Genome Institute (JGI-PGF)"/>
            <person name="Walter F."/>
            <person name="Albersmeier A."/>
            <person name="Kalinowski J."/>
            <person name="Ruckert C."/>
        </authorList>
    </citation>
    <scope>NUCLEOTIDE SEQUENCE</scope>
    <source>
        <strain evidence="3">JCM 13064</strain>
    </source>
</reference>
<sequence>MPPTSDSRAGRKSTFSTENGNCVVVAMQHDHVLVWDSKDPGGPALRFTPGEYVAFWRGVLNREFDPPADWLDGAPSHDASGRDGEHQPLR</sequence>
<name>A0A917R3R0_9ACTN</name>
<proteinExistence type="predicted"/>
<feature type="compositionally biased region" description="Basic and acidic residues" evidence="1">
    <location>
        <begin position="79"/>
        <end position="90"/>
    </location>
</feature>
<evidence type="ECO:0000313" key="4">
    <source>
        <dbReference type="Proteomes" id="UP000645217"/>
    </source>
</evidence>
<dbReference type="RefSeq" id="WP_189163641.1">
    <property type="nucleotide sequence ID" value="NZ_BMNT01000015.1"/>
</dbReference>
<organism evidence="3 4">
    <name type="scientific">Sphaerisporangium melleum</name>
    <dbReference type="NCBI Taxonomy" id="321316"/>
    <lineage>
        <taxon>Bacteria</taxon>
        <taxon>Bacillati</taxon>
        <taxon>Actinomycetota</taxon>
        <taxon>Actinomycetes</taxon>
        <taxon>Streptosporangiales</taxon>
        <taxon>Streptosporangiaceae</taxon>
        <taxon>Sphaerisporangium</taxon>
    </lineage>
</organism>
<evidence type="ECO:0000256" key="1">
    <source>
        <dbReference type="SAM" id="MobiDB-lite"/>
    </source>
</evidence>
<gene>
    <name evidence="3" type="ORF">GCM10007964_30230</name>
</gene>
<protein>
    <recommendedName>
        <fullName evidence="2">DUF397 domain-containing protein</fullName>
    </recommendedName>
</protein>
<keyword evidence="4" id="KW-1185">Reference proteome</keyword>